<accession>A0ABN9P9U7</accession>
<organism evidence="1 2">
    <name type="scientific">Prorocentrum cordatum</name>
    <dbReference type="NCBI Taxonomy" id="2364126"/>
    <lineage>
        <taxon>Eukaryota</taxon>
        <taxon>Sar</taxon>
        <taxon>Alveolata</taxon>
        <taxon>Dinophyceae</taxon>
        <taxon>Prorocentrales</taxon>
        <taxon>Prorocentraceae</taxon>
        <taxon>Prorocentrum</taxon>
    </lineage>
</organism>
<reference evidence="1" key="1">
    <citation type="submission" date="2023-10" db="EMBL/GenBank/DDBJ databases">
        <authorList>
            <person name="Chen Y."/>
            <person name="Shah S."/>
            <person name="Dougan E. K."/>
            <person name="Thang M."/>
            <person name="Chan C."/>
        </authorList>
    </citation>
    <scope>NUCLEOTIDE SEQUENCE [LARGE SCALE GENOMIC DNA]</scope>
</reference>
<name>A0ABN9P9U7_9DINO</name>
<sequence>MLVAAVSTLRAGLKILAPTKPTCKMKKSESIINFVLASSRFDRDLSGATVLDEYPMSPHRPVLFQLRCGRPFMVPVLEKPQPLSTSRPYGPTNHVPPWGRTEAALDFLDQVIDRESGIEARLLALDSAYQYFASDMAKTISIRTDTPI</sequence>
<gene>
    <name evidence="1" type="ORF">PCOR1329_LOCUS989</name>
</gene>
<protein>
    <submittedName>
        <fullName evidence="1">Uncharacterized protein</fullName>
    </submittedName>
</protein>
<dbReference type="InterPro" id="IPR036691">
    <property type="entry name" value="Endo/exonu/phosph_ase_sf"/>
</dbReference>
<keyword evidence="2" id="KW-1185">Reference proteome</keyword>
<feature type="non-terminal residue" evidence="1">
    <location>
        <position position="1"/>
    </location>
</feature>
<dbReference type="EMBL" id="CAUYUJ010000228">
    <property type="protein sequence ID" value="CAK0789419.1"/>
    <property type="molecule type" value="Genomic_DNA"/>
</dbReference>
<feature type="non-terminal residue" evidence="1">
    <location>
        <position position="148"/>
    </location>
</feature>
<dbReference type="Proteomes" id="UP001189429">
    <property type="component" value="Unassembled WGS sequence"/>
</dbReference>
<comment type="caution">
    <text evidence="1">The sequence shown here is derived from an EMBL/GenBank/DDBJ whole genome shotgun (WGS) entry which is preliminary data.</text>
</comment>
<evidence type="ECO:0000313" key="2">
    <source>
        <dbReference type="Proteomes" id="UP001189429"/>
    </source>
</evidence>
<dbReference type="Gene3D" id="3.60.10.10">
    <property type="entry name" value="Endonuclease/exonuclease/phosphatase"/>
    <property type="match status" value="1"/>
</dbReference>
<proteinExistence type="predicted"/>
<evidence type="ECO:0000313" key="1">
    <source>
        <dbReference type="EMBL" id="CAK0789419.1"/>
    </source>
</evidence>